<dbReference type="SFLD" id="SFLDS00003">
    <property type="entry name" value="Haloacid_Dehalogenase"/>
    <property type="match status" value="1"/>
</dbReference>
<dbReference type="Pfam" id="PF00689">
    <property type="entry name" value="Cation_ATPase_C"/>
    <property type="match status" value="1"/>
</dbReference>
<evidence type="ECO:0000256" key="3">
    <source>
        <dbReference type="ARBA" id="ARBA00022692"/>
    </source>
</evidence>
<dbReference type="InterPro" id="IPR023299">
    <property type="entry name" value="ATPase_P-typ_cyto_dom_N"/>
</dbReference>
<feature type="transmembrane region" description="Helical" evidence="9">
    <location>
        <begin position="713"/>
        <end position="734"/>
    </location>
</feature>
<dbReference type="InterPro" id="IPR004014">
    <property type="entry name" value="ATPase_P-typ_cation-transptr_N"/>
</dbReference>
<evidence type="ECO:0000259" key="10">
    <source>
        <dbReference type="SMART" id="SM00831"/>
    </source>
</evidence>
<evidence type="ECO:0000313" key="11">
    <source>
        <dbReference type="EMBL" id="MBJ6750164.1"/>
    </source>
</evidence>
<feature type="transmembrane region" description="Helical" evidence="9">
    <location>
        <begin position="886"/>
        <end position="905"/>
    </location>
</feature>
<dbReference type="InterPro" id="IPR050510">
    <property type="entry name" value="Cation_transp_ATPase_P-type"/>
</dbReference>
<keyword evidence="3 9" id="KW-0812">Transmembrane</keyword>
<dbReference type="SFLD" id="SFLDG00002">
    <property type="entry name" value="C1.7:_P-type_atpase_like"/>
    <property type="match status" value="1"/>
</dbReference>
<dbReference type="Pfam" id="PF13246">
    <property type="entry name" value="Cation_ATPase"/>
    <property type="match status" value="1"/>
</dbReference>
<dbReference type="InterPro" id="IPR018303">
    <property type="entry name" value="ATPase_P-typ_P_site"/>
</dbReference>
<dbReference type="InterPro" id="IPR023214">
    <property type="entry name" value="HAD_sf"/>
</dbReference>
<organism evidence="11 12">
    <name type="scientific">Geomonas anaerohicana</name>
    <dbReference type="NCBI Taxonomy" id="2798583"/>
    <lineage>
        <taxon>Bacteria</taxon>
        <taxon>Pseudomonadati</taxon>
        <taxon>Thermodesulfobacteriota</taxon>
        <taxon>Desulfuromonadia</taxon>
        <taxon>Geobacterales</taxon>
        <taxon>Geobacteraceae</taxon>
        <taxon>Geomonas</taxon>
    </lineage>
</organism>
<dbReference type="RefSeq" id="WP_199388896.1">
    <property type="nucleotide sequence ID" value="NZ_JAEMHL010000003.1"/>
</dbReference>
<evidence type="ECO:0000256" key="5">
    <source>
        <dbReference type="ARBA" id="ARBA00022840"/>
    </source>
</evidence>
<dbReference type="Gene3D" id="3.40.50.1000">
    <property type="entry name" value="HAD superfamily/HAD-like"/>
    <property type="match status" value="1"/>
</dbReference>
<comment type="subcellular location">
    <subcellularLocation>
        <location evidence="1">Membrane</location>
        <topology evidence="1">Multi-pass membrane protein</topology>
    </subcellularLocation>
</comment>
<dbReference type="Proteomes" id="UP000614714">
    <property type="component" value="Unassembled WGS sequence"/>
</dbReference>
<dbReference type="PANTHER" id="PTHR43294">
    <property type="entry name" value="SODIUM/POTASSIUM-TRANSPORTING ATPASE SUBUNIT ALPHA"/>
    <property type="match status" value="1"/>
</dbReference>
<dbReference type="InterPro" id="IPR059000">
    <property type="entry name" value="ATPase_P-type_domA"/>
</dbReference>
<dbReference type="PRINTS" id="PR00120">
    <property type="entry name" value="HATPASE"/>
</dbReference>
<sequence length="917" mass="97087">MASGNRRPNRPDQPAQLQVPWHSLEPGEVFTHLESGPAGLDHAEAARRLSRFGANELTAAKPLSPWPVFFRQFKNVLIVILFVAALLSAFLGHAVEAVTIAVIVVFAALLGFWQEYRAERALEALRRMAAPDAAVLRGGGEVTVPARDLVPGDLLLLRPGDRVPADVRLTEAFNLQLDEAALTGESLPVEKQSAVVFSQETPLAERANMVYAGTVVSYGRGAGVVVATAMQTEFGSIARMISGIETGRTPLQENLDRVGNLLARAALVAVAVIVAAGLLRGEPFIEMLLFGIALGVAAVPEALPAVVTISLALGVQRMVKRHALMRRLAAVETLGSTTVICSDKTGTLTRDEMTVRSLYCAGAWYEVSGAGYGPEGEFSHQGRGGGASGALVELLRVGVLACDARVVWDEASGRFSAQGDPTEAALVVAATKAGLSQSELVARYPRLDEIPFSSERKRMTTLHGEGPDLVACAKGAPEVILSACSTQLPGEGNGSEGACPPGDGECPLDEASLARIVEAAGEMAAKALRVLAVARKRGTDRAGAESGMTFLGLVGMIDPPRPEARAAIGVCREAGIRPVMITGDHPVTAAAVARELGLLEQGRVVTGAELEAMDDATLEREVADIRVYARVSPAHKLRVVAALQKNGEVVAMTGDGVNDAPALKKADIGIAMGITGTAVSKEAAAMTLTDDNFASIVAAVEEGRAIFGNIKKYLMYLLSSNIGEIGLMMGAMLVGLPLPLGAVQVLYVNLATDGLPALALAVDPAEPDLMRRPPRDATRGIFSRTVVSLILVGGAWTGLVNLALFAWARASGCSDAEAMTMTFVALVLIQFFNAYNFRSDRDSIFRRPFANRWLNRAVLWEICLLLVVVYLPVLQRPFGTFSLTPLDWGVIILASGSIVPVLELAKWYVRRRGAAGI</sequence>
<feature type="transmembrane region" description="Helical" evidence="9">
    <location>
        <begin position="97"/>
        <end position="113"/>
    </location>
</feature>
<keyword evidence="5" id="KW-0067">ATP-binding</keyword>
<dbReference type="NCBIfam" id="TIGR01494">
    <property type="entry name" value="ATPase_P-type"/>
    <property type="match status" value="3"/>
</dbReference>
<keyword evidence="7 9" id="KW-1133">Transmembrane helix</keyword>
<dbReference type="SUPFAM" id="SSF81665">
    <property type="entry name" value="Calcium ATPase, transmembrane domain M"/>
    <property type="match status" value="1"/>
</dbReference>
<dbReference type="PANTHER" id="PTHR43294:SF20">
    <property type="entry name" value="P-TYPE ATPASE"/>
    <property type="match status" value="1"/>
</dbReference>
<protein>
    <submittedName>
        <fullName evidence="11">Cation-translocating P-type ATPase</fullName>
    </submittedName>
</protein>
<dbReference type="InterPro" id="IPR001757">
    <property type="entry name" value="P_typ_ATPase"/>
</dbReference>
<dbReference type="InterPro" id="IPR023298">
    <property type="entry name" value="ATPase_P-typ_TM_dom_sf"/>
</dbReference>
<dbReference type="InterPro" id="IPR036412">
    <property type="entry name" value="HAD-like_sf"/>
</dbReference>
<comment type="caution">
    <text evidence="11">The sequence shown here is derived from an EMBL/GenBank/DDBJ whole genome shotgun (WGS) entry which is preliminary data.</text>
</comment>
<feature type="transmembrane region" description="Helical" evidence="9">
    <location>
        <begin position="819"/>
        <end position="837"/>
    </location>
</feature>
<proteinExistence type="inferred from homology"/>
<evidence type="ECO:0000313" key="12">
    <source>
        <dbReference type="Proteomes" id="UP000614714"/>
    </source>
</evidence>
<gene>
    <name evidence="11" type="ORF">JFN91_08060</name>
</gene>
<feature type="domain" description="Cation-transporting P-type ATPase N-terminal" evidence="10">
    <location>
        <begin position="20"/>
        <end position="93"/>
    </location>
</feature>
<evidence type="ECO:0000256" key="1">
    <source>
        <dbReference type="ARBA" id="ARBA00004141"/>
    </source>
</evidence>
<accession>A0ABS0YDB9</accession>
<evidence type="ECO:0000256" key="2">
    <source>
        <dbReference type="ARBA" id="ARBA00005675"/>
    </source>
</evidence>
<keyword evidence="4" id="KW-0547">Nucleotide-binding</keyword>
<dbReference type="InterPro" id="IPR006068">
    <property type="entry name" value="ATPase_P-typ_cation-transptr_C"/>
</dbReference>
<keyword evidence="8 9" id="KW-0472">Membrane</keyword>
<dbReference type="PRINTS" id="PR00119">
    <property type="entry name" value="CATATPASE"/>
</dbReference>
<dbReference type="Gene3D" id="2.70.150.10">
    <property type="entry name" value="Calcium-transporting ATPase, cytoplasmic transduction domain A"/>
    <property type="match status" value="1"/>
</dbReference>
<dbReference type="Gene3D" id="3.40.1110.10">
    <property type="entry name" value="Calcium-transporting ATPase, cytoplasmic domain N"/>
    <property type="match status" value="1"/>
</dbReference>
<dbReference type="InterPro" id="IPR044492">
    <property type="entry name" value="P_typ_ATPase_HD_dom"/>
</dbReference>
<dbReference type="SFLD" id="SFLDF00027">
    <property type="entry name" value="p-type_atpase"/>
    <property type="match status" value="1"/>
</dbReference>
<dbReference type="InterPro" id="IPR008250">
    <property type="entry name" value="ATPase_P-typ_transduc_dom_A_sf"/>
</dbReference>
<evidence type="ECO:0000256" key="9">
    <source>
        <dbReference type="SAM" id="Phobius"/>
    </source>
</evidence>
<feature type="transmembrane region" description="Helical" evidence="9">
    <location>
        <begin position="261"/>
        <end position="281"/>
    </location>
</feature>
<dbReference type="EMBL" id="JAEMHL010000003">
    <property type="protein sequence ID" value="MBJ6750164.1"/>
    <property type="molecule type" value="Genomic_DNA"/>
</dbReference>
<dbReference type="SMART" id="SM00831">
    <property type="entry name" value="Cation_ATPase_N"/>
    <property type="match status" value="1"/>
</dbReference>
<comment type="similarity">
    <text evidence="2">Belongs to the cation transport ATPase (P-type) (TC 3.A.3) family. Type IIA subfamily.</text>
</comment>
<feature type="transmembrane region" description="Helical" evidence="9">
    <location>
        <begin position="287"/>
        <end position="315"/>
    </location>
</feature>
<feature type="transmembrane region" description="Helical" evidence="9">
    <location>
        <begin position="73"/>
        <end position="91"/>
    </location>
</feature>
<feature type="transmembrane region" description="Helical" evidence="9">
    <location>
        <begin position="786"/>
        <end position="807"/>
    </location>
</feature>
<evidence type="ECO:0000256" key="8">
    <source>
        <dbReference type="ARBA" id="ARBA00023136"/>
    </source>
</evidence>
<dbReference type="Gene3D" id="1.20.1110.10">
    <property type="entry name" value="Calcium-transporting ATPase, transmembrane domain"/>
    <property type="match status" value="1"/>
</dbReference>
<dbReference type="Pfam" id="PF00690">
    <property type="entry name" value="Cation_ATPase_N"/>
    <property type="match status" value="1"/>
</dbReference>
<keyword evidence="6" id="KW-1278">Translocase</keyword>
<keyword evidence="12" id="KW-1185">Reference proteome</keyword>
<feature type="transmembrane region" description="Helical" evidence="9">
    <location>
        <begin position="746"/>
        <end position="765"/>
    </location>
</feature>
<evidence type="ECO:0000256" key="7">
    <source>
        <dbReference type="ARBA" id="ARBA00022989"/>
    </source>
</evidence>
<evidence type="ECO:0000256" key="6">
    <source>
        <dbReference type="ARBA" id="ARBA00022967"/>
    </source>
</evidence>
<name>A0ABS0YDB9_9BACT</name>
<dbReference type="PROSITE" id="PS00154">
    <property type="entry name" value="ATPASE_E1_E2"/>
    <property type="match status" value="1"/>
</dbReference>
<evidence type="ECO:0000256" key="4">
    <source>
        <dbReference type="ARBA" id="ARBA00022741"/>
    </source>
</evidence>
<dbReference type="SUPFAM" id="SSF56784">
    <property type="entry name" value="HAD-like"/>
    <property type="match status" value="1"/>
</dbReference>
<dbReference type="SUPFAM" id="SSF81653">
    <property type="entry name" value="Calcium ATPase, transduction domain A"/>
    <property type="match status" value="1"/>
</dbReference>
<dbReference type="SUPFAM" id="SSF81660">
    <property type="entry name" value="Metal cation-transporting ATPase, ATP-binding domain N"/>
    <property type="match status" value="1"/>
</dbReference>
<dbReference type="Pfam" id="PF00122">
    <property type="entry name" value="E1-E2_ATPase"/>
    <property type="match status" value="1"/>
</dbReference>
<reference evidence="11 12" key="1">
    <citation type="submission" date="2020-12" db="EMBL/GenBank/DDBJ databases">
        <title>Geomonas sp. Red421, isolated from paddy soil.</title>
        <authorList>
            <person name="Xu Z."/>
            <person name="Zhang Z."/>
            <person name="Masuda Y."/>
            <person name="Itoh H."/>
            <person name="Senoo K."/>
        </authorList>
    </citation>
    <scope>NUCLEOTIDE SEQUENCE [LARGE SCALE GENOMIC DNA]</scope>
    <source>
        <strain evidence="11 12">Red421</strain>
    </source>
</reference>
<feature type="transmembrane region" description="Helical" evidence="9">
    <location>
        <begin position="857"/>
        <end position="874"/>
    </location>
</feature>